<gene>
    <name evidence="1" type="ORF">K4A83_08685</name>
</gene>
<dbReference type="InterPro" id="IPR036390">
    <property type="entry name" value="WH_DNA-bd_sf"/>
</dbReference>
<keyword evidence="2" id="KW-1185">Reference proteome</keyword>
<evidence type="ECO:0000313" key="2">
    <source>
        <dbReference type="Proteomes" id="UP001526426"/>
    </source>
</evidence>
<dbReference type="InterPro" id="IPR019238">
    <property type="entry name" value="AbiEi_2"/>
</dbReference>
<name>A0ABT3L4E2_9CYAN</name>
<protein>
    <submittedName>
        <fullName evidence="1">Uncharacterized protein</fullName>
    </submittedName>
</protein>
<dbReference type="SUPFAM" id="SSF46785">
    <property type="entry name" value="Winged helix' DNA-binding domain"/>
    <property type="match status" value="1"/>
</dbReference>
<evidence type="ECO:0000313" key="1">
    <source>
        <dbReference type="EMBL" id="MCW6036345.1"/>
    </source>
</evidence>
<dbReference type="RefSeq" id="WP_265264100.1">
    <property type="nucleotide sequence ID" value="NZ_JAIHOM010000034.1"/>
</dbReference>
<sequence length="362" mass="41388">MQPKNPLFQKCLDYLESLPHIEAMVEEEPYLSSEALADGKLIIKTSSKSVNYVCEIKTGLTNDVIEQVTKYFYNLGKRLKHTERPLLITRGLSNVVLEQLLKKNIEFIDVDGNIYLNSPEIYILVRNQASKESANKSLEITAAALQVIYALLRKPHLLLDESGFGEEISYISGVTLKTVKNTLNKLQELDYIARRYGRYEIVDYLKLLERWELGYIERLRAKLLLGTFSPIGKGGFREVEDKIRECTDQFNYLVGGELAASVMTDYLRPISATLHLINNSDSRQIAVKLKLKPDPDGDIALLQTFGHIGYQRYEGGKNQQSLVHPLLIHAELVRTGNSRLKETAQLIYDRYIEELAQKYDWL</sequence>
<comment type="caution">
    <text evidence="1">The sequence shown here is derived from an EMBL/GenBank/DDBJ whole genome shotgun (WGS) entry which is preliminary data.</text>
</comment>
<dbReference type="Pfam" id="PF09952">
    <property type="entry name" value="AbiEi_2"/>
    <property type="match status" value="1"/>
</dbReference>
<dbReference type="Proteomes" id="UP001526426">
    <property type="component" value="Unassembled WGS sequence"/>
</dbReference>
<dbReference type="EMBL" id="JAIHOM010000034">
    <property type="protein sequence ID" value="MCW6036345.1"/>
    <property type="molecule type" value="Genomic_DNA"/>
</dbReference>
<proteinExistence type="predicted"/>
<accession>A0ABT3L4E2</accession>
<organism evidence="1 2">
    <name type="scientific">Spirulina subsalsa FACHB-351</name>
    <dbReference type="NCBI Taxonomy" id="234711"/>
    <lineage>
        <taxon>Bacteria</taxon>
        <taxon>Bacillati</taxon>
        <taxon>Cyanobacteriota</taxon>
        <taxon>Cyanophyceae</taxon>
        <taxon>Spirulinales</taxon>
        <taxon>Spirulinaceae</taxon>
        <taxon>Spirulina</taxon>
    </lineage>
</organism>
<reference evidence="1 2" key="1">
    <citation type="submission" date="2021-08" db="EMBL/GenBank/DDBJ databases">
        <title>Draft genome sequence of Spirulina subsalsa with high tolerance to salinity and hype-accumulation of phycocyanin.</title>
        <authorList>
            <person name="Pei H."/>
            <person name="Jiang L."/>
        </authorList>
    </citation>
    <scope>NUCLEOTIDE SEQUENCE [LARGE SCALE GENOMIC DNA]</scope>
    <source>
        <strain evidence="1 2">FACHB-351</strain>
    </source>
</reference>